<dbReference type="InterPro" id="IPR001119">
    <property type="entry name" value="SLH_dom"/>
</dbReference>
<dbReference type="PANTHER" id="PTHR43308">
    <property type="entry name" value="OUTER MEMBRANE PROTEIN ALPHA-RELATED"/>
    <property type="match status" value="1"/>
</dbReference>
<dbReference type="PANTHER" id="PTHR43308:SF1">
    <property type="entry name" value="OUTER MEMBRANE PROTEIN ALPHA"/>
    <property type="match status" value="1"/>
</dbReference>
<evidence type="ECO:0000313" key="4">
    <source>
        <dbReference type="Proteomes" id="UP001589733"/>
    </source>
</evidence>
<reference evidence="3 4" key="1">
    <citation type="submission" date="2024-09" db="EMBL/GenBank/DDBJ databases">
        <authorList>
            <person name="Sun Q."/>
            <person name="Mori K."/>
        </authorList>
    </citation>
    <scope>NUCLEOTIDE SEQUENCE [LARGE SCALE GENOMIC DNA]</scope>
    <source>
        <strain evidence="3 4">JCM 13503</strain>
    </source>
</reference>
<feature type="signal peptide" evidence="1">
    <location>
        <begin position="1"/>
        <end position="20"/>
    </location>
</feature>
<accession>A0ABV6B5S3</accession>
<dbReference type="Pfam" id="PF00395">
    <property type="entry name" value="SLH"/>
    <property type="match status" value="1"/>
</dbReference>
<feature type="chain" id="PRO_5045808649" evidence="1">
    <location>
        <begin position="21"/>
        <end position="932"/>
    </location>
</feature>
<name>A0ABV6B5S3_9DEIO</name>
<dbReference type="Gene3D" id="1.20.5.340">
    <property type="match status" value="1"/>
</dbReference>
<keyword evidence="1" id="KW-0732">Signal</keyword>
<organism evidence="3 4">
    <name type="scientific">Deinococcus oregonensis</name>
    <dbReference type="NCBI Taxonomy" id="1805970"/>
    <lineage>
        <taxon>Bacteria</taxon>
        <taxon>Thermotogati</taxon>
        <taxon>Deinococcota</taxon>
        <taxon>Deinococci</taxon>
        <taxon>Deinococcales</taxon>
        <taxon>Deinococcaceae</taxon>
        <taxon>Deinococcus</taxon>
    </lineage>
</organism>
<protein>
    <submittedName>
        <fullName evidence="3">S-layer homology domain-containing protein</fullName>
    </submittedName>
</protein>
<gene>
    <name evidence="3" type="ORF">ACFFLM_24485</name>
</gene>
<keyword evidence="4" id="KW-1185">Reference proteome</keyword>
<sequence>MMKKSLLVLTAALSFGFAAAQDTAPAAPAQAPTLTDVPAGHWAKDAIDRLVERGIILGYPDGTFRGTQNLTRYEAAVIIARVLDQIRTGEVTTTTTTDGSGLTPEDVTALQNAIQELAADLTALGVRVSDLEENAVNRDDFTRLEARVEELAGATGDETAITGIQTQIDELTARADEYDTLRADVDDNASSIAALNDLTVLLNQDILNLQDRVSAAEAAQADFVTRTDFDNLSGRVTAVDNRVTGVAGRVTTLENAPKFSVGGTVSATYGRLAVINGGVNFDVDRLVNGTGISLGDADVTTATDTDDTVARTNGAYTTASVIFGVKASNLTTANGTIVVNNAAINFGVNNAANIAGGDVLVKLNDASANGTISGQKFDVTYKANYSNFKFNDYLFSSSGDGDFKRRGIVANIEATQLPFAPKITVVTGTSAGVAPRLSGNYYGIRAAVNPVGLGTVALSFAQNDANRSAFSVDYDVKAGPVSLVGAWVNSFPSVPANFVAGGGTFQNAWNSRDQAFYTDAKAGFGGVSVAANYRAIDPQFADGVAGMSGTTDLAPYGANQVGFGGAAAANIGIIAVSAYGDSRTPYAGNTPRINNFGVAAGVKFGALSAKGFYNNSTSAGKSVGVDTADNSKFDGVNTTYMGTAAVPYQFSSTVGGVLTHDGSAATALIPNLSFTVADAYFYNLRRNNATTPATNDTSAATANDLQVYGSYTATLGGVKIAPFARYHLFSTAGGALVFDEANVGTPVAAVPPSTVTPPNTYAGVGTGTYNNIKYGVQISTQPFTGVPLQPSIFANFSNRIGNPGTSVATRGTASSTELLGQAGLTFNQFLAPNLKATVGYSYYQGFKVSSAVAGLGADAYSTTIDRVYGGAGATNPLAGANFGTANVKAQGVFGQLDWNGLAANYGVFRNTDLNTNTTSVAQGFKVSYKFTF</sequence>
<dbReference type="PROSITE" id="PS51272">
    <property type="entry name" value="SLH"/>
    <property type="match status" value="1"/>
</dbReference>
<dbReference type="Proteomes" id="UP001589733">
    <property type="component" value="Unassembled WGS sequence"/>
</dbReference>
<evidence type="ECO:0000259" key="2">
    <source>
        <dbReference type="PROSITE" id="PS51272"/>
    </source>
</evidence>
<dbReference type="Pfam" id="PF21620">
    <property type="entry name" value="SlpA_C"/>
    <property type="match status" value="1"/>
</dbReference>
<evidence type="ECO:0000256" key="1">
    <source>
        <dbReference type="SAM" id="SignalP"/>
    </source>
</evidence>
<dbReference type="InterPro" id="IPR048736">
    <property type="entry name" value="SlpA_C"/>
</dbReference>
<dbReference type="EMBL" id="JBHLYR010000080">
    <property type="protein sequence ID" value="MFB9995112.1"/>
    <property type="molecule type" value="Genomic_DNA"/>
</dbReference>
<dbReference type="RefSeq" id="WP_380016724.1">
    <property type="nucleotide sequence ID" value="NZ_JBHLYR010000080.1"/>
</dbReference>
<proteinExistence type="predicted"/>
<comment type="caution">
    <text evidence="3">The sequence shown here is derived from an EMBL/GenBank/DDBJ whole genome shotgun (WGS) entry which is preliminary data.</text>
</comment>
<dbReference type="InterPro" id="IPR051465">
    <property type="entry name" value="Cell_Envelope_Struct_Comp"/>
</dbReference>
<feature type="domain" description="SLH" evidence="2">
    <location>
        <begin position="30"/>
        <end position="93"/>
    </location>
</feature>
<evidence type="ECO:0000313" key="3">
    <source>
        <dbReference type="EMBL" id="MFB9995112.1"/>
    </source>
</evidence>